<comment type="caution">
    <text evidence="7">The sequence shown here is derived from an EMBL/GenBank/DDBJ whole genome shotgun (WGS) entry which is preliminary data.</text>
</comment>
<dbReference type="AlphaFoldDB" id="A0AA88J451"/>
<dbReference type="InterPro" id="IPR041118">
    <property type="entry name" value="Rx_N"/>
</dbReference>
<evidence type="ECO:0000256" key="1">
    <source>
        <dbReference type="ARBA" id="ARBA00022737"/>
    </source>
</evidence>
<gene>
    <name evidence="7" type="ORF">TIFTF001_031387</name>
</gene>
<accession>A0AA88J451</accession>
<dbReference type="InterPro" id="IPR056789">
    <property type="entry name" value="LRR_R13L1-DRL21"/>
</dbReference>
<evidence type="ECO:0000256" key="4">
    <source>
        <dbReference type="SAM" id="Coils"/>
    </source>
</evidence>
<protein>
    <recommendedName>
        <fullName evidence="9">Rx N-terminal domain-containing protein</fullName>
    </recommendedName>
</protein>
<dbReference type="Gene3D" id="3.80.10.10">
    <property type="entry name" value="Ribonuclease Inhibitor"/>
    <property type="match status" value="2"/>
</dbReference>
<feature type="domain" description="Disease resistance N-terminal" evidence="5">
    <location>
        <begin position="11"/>
        <end position="104"/>
    </location>
</feature>
<dbReference type="Pfam" id="PF25019">
    <property type="entry name" value="LRR_R13L1-DRL21"/>
    <property type="match status" value="1"/>
</dbReference>
<dbReference type="InterPro" id="IPR032675">
    <property type="entry name" value="LRR_dom_sf"/>
</dbReference>
<feature type="domain" description="R13L1/DRL21-like LRR repeat region" evidence="6">
    <location>
        <begin position="219"/>
        <end position="347"/>
    </location>
</feature>
<evidence type="ECO:0000259" key="5">
    <source>
        <dbReference type="Pfam" id="PF18052"/>
    </source>
</evidence>
<evidence type="ECO:0000256" key="3">
    <source>
        <dbReference type="ARBA" id="ARBA00022821"/>
    </source>
</evidence>
<dbReference type="GO" id="GO:0000166">
    <property type="term" value="F:nucleotide binding"/>
    <property type="evidence" value="ECO:0007669"/>
    <property type="project" value="UniProtKB-KW"/>
</dbReference>
<dbReference type="PANTHER" id="PTHR47186:SF18">
    <property type="entry name" value="RX N-TERMINAL DOMAIN-CONTAINING PROTEIN"/>
    <property type="match status" value="1"/>
</dbReference>
<organism evidence="7 8">
    <name type="scientific">Ficus carica</name>
    <name type="common">Common fig</name>
    <dbReference type="NCBI Taxonomy" id="3494"/>
    <lineage>
        <taxon>Eukaryota</taxon>
        <taxon>Viridiplantae</taxon>
        <taxon>Streptophyta</taxon>
        <taxon>Embryophyta</taxon>
        <taxon>Tracheophyta</taxon>
        <taxon>Spermatophyta</taxon>
        <taxon>Magnoliopsida</taxon>
        <taxon>eudicotyledons</taxon>
        <taxon>Gunneridae</taxon>
        <taxon>Pentapetalae</taxon>
        <taxon>rosids</taxon>
        <taxon>fabids</taxon>
        <taxon>Rosales</taxon>
        <taxon>Moraceae</taxon>
        <taxon>Ficeae</taxon>
        <taxon>Ficus</taxon>
    </lineage>
</organism>
<dbReference type="Proteomes" id="UP001187192">
    <property type="component" value="Unassembled WGS sequence"/>
</dbReference>
<dbReference type="Gene3D" id="1.20.5.4130">
    <property type="match status" value="1"/>
</dbReference>
<evidence type="ECO:0000313" key="7">
    <source>
        <dbReference type="EMBL" id="GMN62314.1"/>
    </source>
</evidence>
<keyword evidence="8" id="KW-1185">Reference proteome</keyword>
<dbReference type="SUPFAM" id="SSF52058">
    <property type="entry name" value="L domain-like"/>
    <property type="match status" value="1"/>
</dbReference>
<feature type="coiled-coil region" evidence="4">
    <location>
        <begin position="34"/>
        <end position="61"/>
    </location>
</feature>
<reference evidence="7" key="1">
    <citation type="submission" date="2023-07" db="EMBL/GenBank/DDBJ databases">
        <title>draft genome sequence of fig (Ficus carica).</title>
        <authorList>
            <person name="Takahashi T."/>
            <person name="Nishimura K."/>
        </authorList>
    </citation>
    <scope>NUCLEOTIDE SEQUENCE</scope>
</reference>
<evidence type="ECO:0000259" key="6">
    <source>
        <dbReference type="Pfam" id="PF25019"/>
    </source>
</evidence>
<evidence type="ECO:0000256" key="2">
    <source>
        <dbReference type="ARBA" id="ARBA00022741"/>
    </source>
</evidence>
<evidence type="ECO:0000313" key="8">
    <source>
        <dbReference type="Proteomes" id="UP001187192"/>
    </source>
</evidence>
<name>A0AA88J451_FICCA</name>
<proteinExistence type="predicted"/>
<keyword evidence="2" id="KW-0547">Nucleotide-binding</keyword>
<dbReference type="Pfam" id="PF18052">
    <property type="entry name" value="Rx_N"/>
    <property type="match status" value="1"/>
</dbReference>
<evidence type="ECO:0008006" key="9">
    <source>
        <dbReference type="Google" id="ProtNLM"/>
    </source>
</evidence>
<sequence>MAEVLVGGALLSGFFNVLFDRLASQEVLNLHQRKKGVSKLLKELEIKLRSANKLLNDAEVKQLTDEDVKKWLDDVKDVVYEADHVMDKINTKALRRKAEESGSKARKLFKFRPKLSSAFSNTIKSEMEEILATLDLLLGRKDELGLREGVHQNRPQRLPTPSLDACDRSSRYGGSILLMHDLVHDLAMRISEMPPQMCKLKNLQTLSDFVLGENGGSRIKELGELKSLQGSLRISGLENVVDVGDVLQANLKNKECLTELCLIWKFDGESNDSTKEKDKKVLTALKPHKRLKILKINGYRGTMFPDWVACKSFSDMIKVSLTPCKNCCWLPPLGQLPSLRELDISFMDGLESIGDEFCAGCFPSLETIDISHCEEMVSAIPTSQAEIDSAYPSLKSIELWSCPRLELFSGMGFPSKLKELKIWECPMLIANRMKWDLQRLSSLQSLGLHEFEIEGGVDSFPEEGLLPSTLTSLSITAFENLKTLNGKSFHNLTSLQELKIGSCGELLCLPEEGLPPFLARLEIHGSPMLKQRCQRGTGEDWPKIQHIPYIEIDGEEI</sequence>
<keyword evidence="1" id="KW-0677">Repeat</keyword>
<keyword evidence="3" id="KW-0611">Plant defense</keyword>
<keyword evidence="4" id="KW-0175">Coiled coil</keyword>
<dbReference type="EMBL" id="BTGU01000127">
    <property type="protein sequence ID" value="GMN62314.1"/>
    <property type="molecule type" value="Genomic_DNA"/>
</dbReference>
<dbReference type="GO" id="GO:0006952">
    <property type="term" value="P:defense response"/>
    <property type="evidence" value="ECO:0007669"/>
    <property type="project" value="UniProtKB-KW"/>
</dbReference>
<dbReference type="PANTHER" id="PTHR47186">
    <property type="entry name" value="LEUCINE-RICH REPEAT-CONTAINING PROTEIN 57"/>
    <property type="match status" value="1"/>
</dbReference>